<sequence length="76" mass="7894">MNPVEAKEVIDLLARGIAPTTGEILPEDGPLSDVRVVRALLLASNALASPDGTRCAGSHPTCRRPVNHGPTPRTSG</sequence>
<organism evidence="2 3">
    <name type="scientific">Paraburkholderia phenazinium</name>
    <dbReference type="NCBI Taxonomy" id="60549"/>
    <lineage>
        <taxon>Bacteria</taxon>
        <taxon>Pseudomonadati</taxon>
        <taxon>Pseudomonadota</taxon>
        <taxon>Betaproteobacteria</taxon>
        <taxon>Burkholderiales</taxon>
        <taxon>Burkholderiaceae</taxon>
        <taxon>Paraburkholderia</taxon>
    </lineage>
</organism>
<gene>
    <name evidence="2" type="ORF">SAMN05444168_4696</name>
</gene>
<dbReference type="OrthoDB" id="6637817at2"/>
<reference evidence="2 3" key="1">
    <citation type="submission" date="2016-11" db="EMBL/GenBank/DDBJ databases">
        <authorList>
            <person name="Jaros S."/>
            <person name="Januszkiewicz K."/>
            <person name="Wedrychowicz H."/>
        </authorList>
    </citation>
    <scope>NUCLEOTIDE SEQUENCE [LARGE SCALE GENOMIC DNA]</scope>
    <source>
        <strain evidence="2 3">GAS86</strain>
    </source>
</reference>
<dbReference type="RefSeq" id="WP_074266767.1">
    <property type="nucleotide sequence ID" value="NZ_FSRM01000002.1"/>
</dbReference>
<protein>
    <submittedName>
        <fullName evidence="2">Uncharacterized protein</fullName>
    </submittedName>
</protein>
<dbReference type="EMBL" id="FSRM01000002">
    <property type="protein sequence ID" value="SIO45709.1"/>
    <property type="molecule type" value="Genomic_DNA"/>
</dbReference>
<evidence type="ECO:0000313" key="2">
    <source>
        <dbReference type="EMBL" id="SIO45709.1"/>
    </source>
</evidence>
<dbReference type="Proteomes" id="UP000184693">
    <property type="component" value="Unassembled WGS sequence"/>
</dbReference>
<accession>A0A1N6JNF8</accession>
<evidence type="ECO:0000313" key="3">
    <source>
        <dbReference type="Proteomes" id="UP000184693"/>
    </source>
</evidence>
<dbReference type="AlphaFoldDB" id="A0A1N6JNF8"/>
<proteinExistence type="predicted"/>
<feature type="region of interest" description="Disordered" evidence="1">
    <location>
        <begin position="49"/>
        <end position="76"/>
    </location>
</feature>
<evidence type="ECO:0000256" key="1">
    <source>
        <dbReference type="SAM" id="MobiDB-lite"/>
    </source>
</evidence>
<name>A0A1N6JNF8_9BURK</name>